<evidence type="ECO:0000256" key="4">
    <source>
        <dbReference type="ARBA" id="ARBA00022490"/>
    </source>
</evidence>
<evidence type="ECO:0000256" key="10">
    <source>
        <dbReference type="ARBA" id="ARBA00032441"/>
    </source>
</evidence>
<keyword evidence="6" id="KW-0479">Metal-binding</keyword>
<evidence type="ECO:0000313" key="11">
    <source>
        <dbReference type="EMBL" id="SFM32906.1"/>
    </source>
</evidence>
<sequence length="157" mass="17533">MSYSLTSHSPSETIQFGERIGSVVQSGDVITLDGDLGAGKTHFTKGLAEALQVKEIVNSPTFTIIKEYSGTLPLYHMDLYRLDGEEADEIGLEEYLEGAGVCVVEWAEKIGELLPGSHLQITMERRGEEERIIRWIPFGKSFIERCKELENHEDTGD</sequence>
<dbReference type="GO" id="GO:0005737">
    <property type="term" value="C:cytoplasm"/>
    <property type="evidence" value="ECO:0007669"/>
    <property type="project" value="UniProtKB-SubCell"/>
</dbReference>
<evidence type="ECO:0000313" key="12">
    <source>
        <dbReference type="Proteomes" id="UP000199668"/>
    </source>
</evidence>
<dbReference type="InterPro" id="IPR003442">
    <property type="entry name" value="T6A_TsaE"/>
</dbReference>
<proteinExistence type="inferred from homology"/>
<organism evidence="11 12">
    <name type="scientific">Salibacterium qingdaonense</name>
    <dbReference type="NCBI Taxonomy" id="266892"/>
    <lineage>
        <taxon>Bacteria</taxon>
        <taxon>Bacillati</taxon>
        <taxon>Bacillota</taxon>
        <taxon>Bacilli</taxon>
        <taxon>Bacillales</taxon>
        <taxon>Bacillaceae</taxon>
    </lineage>
</organism>
<evidence type="ECO:0000256" key="8">
    <source>
        <dbReference type="ARBA" id="ARBA00022840"/>
    </source>
</evidence>
<evidence type="ECO:0000256" key="5">
    <source>
        <dbReference type="ARBA" id="ARBA00022694"/>
    </source>
</evidence>
<evidence type="ECO:0000256" key="2">
    <source>
        <dbReference type="ARBA" id="ARBA00007599"/>
    </source>
</evidence>
<accession>A0A1I4PZ69</accession>
<gene>
    <name evidence="11" type="ORF">SAMN04488054_1349</name>
</gene>
<dbReference type="Proteomes" id="UP000199668">
    <property type="component" value="Unassembled WGS sequence"/>
</dbReference>
<dbReference type="NCBIfam" id="TIGR00150">
    <property type="entry name" value="T6A_YjeE"/>
    <property type="match status" value="1"/>
</dbReference>
<dbReference type="AlphaFoldDB" id="A0A1I4PZ69"/>
<dbReference type="GO" id="GO:0046872">
    <property type="term" value="F:metal ion binding"/>
    <property type="evidence" value="ECO:0007669"/>
    <property type="project" value="UniProtKB-KW"/>
</dbReference>
<comment type="subcellular location">
    <subcellularLocation>
        <location evidence="1">Cytoplasm</location>
    </subcellularLocation>
</comment>
<keyword evidence="12" id="KW-1185">Reference proteome</keyword>
<dbReference type="PANTHER" id="PTHR33540:SF2">
    <property type="entry name" value="TRNA THREONYLCARBAMOYLADENOSINE BIOSYNTHESIS PROTEIN TSAE"/>
    <property type="match status" value="1"/>
</dbReference>
<keyword evidence="5" id="KW-0819">tRNA processing</keyword>
<comment type="similarity">
    <text evidence="2">Belongs to the TsaE family.</text>
</comment>
<dbReference type="Gene3D" id="3.40.50.300">
    <property type="entry name" value="P-loop containing nucleotide triphosphate hydrolases"/>
    <property type="match status" value="1"/>
</dbReference>
<evidence type="ECO:0000256" key="9">
    <source>
        <dbReference type="ARBA" id="ARBA00022842"/>
    </source>
</evidence>
<dbReference type="Pfam" id="PF02367">
    <property type="entry name" value="TsaE"/>
    <property type="match status" value="1"/>
</dbReference>
<keyword evidence="4" id="KW-0963">Cytoplasm</keyword>
<keyword evidence="7" id="KW-0547">Nucleotide-binding</keyword>
<dbReference type="InterPro" id="IPR027417">
    <property type="entry name" value="P-loop_NTPase"/>
</dbReference>
<evidence type="ECO:0000256" key="6">
    <source>
        <dbReference type="ARBA" id="ARBA00022723"/>
    </source>
</evidence>
<reference evidence="11 12" key="1">
    <citation type="submission" date="2016-10" db="EMBL/GenBank/DDBJ databases">
        <authorList>
            <person name="de Groot N.N."/>
        </authorList>
    </citation>
    <scope>NUCLEOTIDE SEQUENCE [LARGE SCALE GENOMIC DNA]</scope>
    <source>
        <strain evidence="11 12">CGMCC 1.6134</strain>
    </source>
</reference>
<dbReference type="PANTHER" id="PTHR33540">
    <property type="entry name" value="TRNA THREONYLCARBAMOYLADENOSINE BIOSYNTHESIS PROTEIN TSAE"/>
    <property type="match status" value="1"/>
</dbReference>
<dbReference type="OrthoDB" id="9815896at2"/>
<protein>
    <recommendedName>
        <fullName evidence="3">tRNA threonylcarbamoyladenosine biosynthesis protein TsaE</fullName>
    </recommendedName>
    <alternativeName>
        <fullName evidence="10">t(6)A37 threonylcarbamoyladenosine biosynthesis protein TsaE</fullName>
    </alternativeName>
</protein>
<evidence type="ECO:0000256" key="3">
    <source>
        <dbReference type="ARBA" id="ARBA00019010"/>
    </source>
</evidence>
<evidence type="ECO:0000256" key="7">
    <source>
        <dbReference type="ARBA" id="ARBA00022741"/>
    </source>
</evidence>
<keyword evidence="8" id="KW-0067">ATP-binding</keyword>
<dbReference type="STRING" id="266892.SAMN04488054_1349"/>
<keyword evidence="9" id="KW-0460">Magnesium</keyword>
<evidence type="ECO:0000256" key="1">
    <source>
        <dbReference type="ARBA" id="ARBA00004496"/>
    </source>
</evidence>
<dbReference type="RefSeq" id="WP_090928294.1">
    <property type="nucleotide sequence ID" value="NZ_FOTY01000034.1"/>
</dbReference>
<name>A0A1I4PZ69_9BACI</name>
<dbReference type="SUPFAM" id="SSF52540">
    <property type="entry name" value="P-loop containing nucleoside triphosphate hydrolases"/>
    <property type="match status" value="1"/>
</dbReference>
<dbReference type="GO" id="GO:0002949">
    <property type="term" value="P:tRNA threonylcarbamoyladenosine modification"/>
    <property type="evidence" value="ECO:0007669"/>
    <property type="project" value="InterPro"/>
</dbReference>
<dbReference type="GO" id="GO:0005524">
    <property type="term" value="F:ATP binding"/>
    <property type="evidence" value="ECO:0007669"/>
    <property type="project" value="UniProtKB-KW"/>
</dbReference>
<dbReference type="EMBL" id="FOTY01000034">
    <property type="protein sequence ID" value="SFM32906.1"/>
    <property type="molecule type" value="Genomic_DNA"/>
</dbReference>